<keyword evidence="1" id="KW-0175">Coiled coil</keyword>
<gene>
    <name evidence="2" type="ORF">PML80_04245</name>
</gene>
<dbReference type="AlphaFoldDB" id="A0AAE9XT91"/>
<accession>A0AAE9XT91</accession>
<proteinExistence type="predicted"/>
<dbReference type="EMBL" id="CP116590">
    <property type="protein sequence ID" value="WCG38544.1"/>
    <property type="molecule type" value="Genomic_DNA"/>
</dbReference>
<feature type="coiled-coil region" evidence="1">
    <location>
        <begin position="7"/>
        <end position="34"/>
    </location>
</feature>
<dbReference type="RefSeq" id="WP_271736575.1">
    <property type="nucleotide sequence ID" value="NZ_CP116590.1"/>
</dbReference>
<name>A0AAE9XT91_9LACT</name>
<protein>
    <submittedName>
        <fullName evidence="2">Uncharacterized protein</fullName>
    </submittedName>
</protein>
<evidence type="ECO:0000313" key="3">
    <source>
        <dbReference type="Proteomes" id="UP001179483"/>
    </source>
</evidence>
<sequence length="101" mass="12153">MTTDETLNGLRYEKEKLEKEIEKLKNENDGLYYDIRMLNVKYDELNFEYEDLEFRNIDLDFEYSVLEKKCETAYRIANQYLMNQASLEEVLDGIMLLNSDN</sequence>
<dbReference type="Proteomes" id="UP001179483">
    <property type="component" value="Chromosome"/>
</dbReference>
<reference evidence="2" key="1">
    <citation type="submission" date="2023-01" db="EMBL/GenBank/DDBJ databases">
        <title>Oxazolidinone resistance genes in florfenicol resistant enterococci from beef cattle and veal calves at slaughter.</title>
        <authorList>
            <person name="Biggel M."/>
        </authorList>
    </citation>
    <scope>NUCLEOTIDE SEQUENCE</scope>
    <source>
        <strain evidence="2">K79-1</strain>
    </source>
</reference>
<evidence type="ECO:0000313" key="2">
    <source>
        <dbReference type="EMBL" id="WCG38544.1"/>
    </source>
</evidence>
<evidence type="ECO:0000256" key="1">
    <source>
        <dbReference type="SAM" id="Coils"/>
    </source>
</evidence>
<organism evidence="2 3">
    <name type="scientific">Aerococcus urinaeequi</name>
    <dbReference type="NCBI Taxonomy" id="51665"/>
    <lineage>
        <taxon>Bacteria</taxon>
        <taxon>Bacillati</taxon>
        <taxon>Bacillota</taxon>
        <taxon>Bacilli</taxon>
        <taxon>Lactobacillales</taxon>
        <taxon>Aerococcaceae</taxon>
        <taxon>Aerococcus</taxon>
    </lineage>
</organism>